<organism evidence="2 3">
    <name type="scientific">Allohahella marinimesophila</name>
    <dbReference type="NCBI Taxonomy" id="1054972"/>
    <lineage>
        <taxon>Bacteria</taxon>
        <taxon>Pseudomonadati</taxon>
        <taxon>Pseudomonadota</taxon>
        <taxon>Gammaproteobacteria</taxon>
        <taxon>Oceanospirillales</taxon>
        <taxon>Hahellaceae</taxon>
        <taxon>Allohahella</taxon>
    </lineage>
</organism>
<comment type="caution">
    <text evidence="2">The sequence shown here is derived from an EMBL/GenBank/DDBJ whole genome shotgun (WGS) entry which is preliminary data.</text>
</comment>
<feature type="domain" description="DnaJ-related protein N-terminal" evidence="1">
    <location>
        <begin position="10"/>
        <end position="149"/>
    </location>
</feature>
<protein>
    <recommendedName>
        <fullName evidence="1">DnaJ-related protein N-terminal domain-containing protein</fullName>
    </recommendedName>
</protein>
<name>A0ABP7NQ86_9GAMM</name>
<sequence>MAVNRQVRALELAIEEVLVAERGPMTEQQLIQRLSEAPYTLINAGSLRTQLGLFQVHFLIFHSLYRLRERAPRLLIHTLHIGFRNAHSDSAGWQSDTKAAGGSAMNEADCVQHMRDSAEALSRYYLDLEHLFSTSSGDVRALLDSFWKTFETGLTGPSTGSAPTLRDRQQD</sequence>
<evidence type="ECO:0000313" key="3">
    <source>
        <dbReference type="Proteomes" id="UP001501337"/>
    </source>
</evidence>
<dbReference type="Pfam" id="PF12339">
    <property type="entry name" value="DNAJ_related"/>
    <property type="match status" value="1"/>
</dbReference>
<evidence type="ECO:0000259" key="1">
    <source>
        <dbReference type="Pfam" id="PF12339"/>
    </source>
</evidence>
<keyword evidence="3" id="KW-1185">Reference proteome</keyword>
<reference evidence="3" key="1">
    <citation type="journal article" date="2019" name="Int. J. Syst. Evol. Microbiol.">
        <title>The Global Catalogue of Microorganisms (GCM) 10K type strain sequencing project: providing services to taxonomists for standard genome sequencing and annotation.</title>
        <authorList>
            <consortium name="The Broad Institute Genomics Platform"/>
            <consortium name="The Broad Institute Genome Sequencing Center for Infectious Disease"/>
            <person name="Wu L."/>
            <person name="Ma J."/>
        </authorList>
    </citation>
    <scope>NUCLEOTIDE SEQUENCE [LARGE SCALE GENOMIC DNA]</scope>
    <source>
        <strain evidence="3">JCM 17555</strain>
    </source>
</reference>
<dbReference type="RefSeq" id="WP_344803627.1">
    <property type="nucleotide sequence ID" value="NZ_BAABBO010000001.1"/>
</dbReference>
<proteinExistence type="predicted"/>
<dbReference type="InterPro" id="IPR021059">
    <property type="entry name" value="DnaJ-related_N"/>
</dbReference>
<gene>
    <name evidence="2" type="ORF">GCM10022278_08680</name>
</gene>
<dbReference type="Proteomes" id="UP001501337">
    <property type="component" value="Unassembled WGS sequence"/>
</dbReference>
<dbReference type="EMBL" id="BAABBO010000001">
    <property type="protein sequence ID" value="GAA3951889.1"/>
    <property type="molecule type" value="Genomic_DNA"/>
</dbReference>
<evidence type="ECO:0000313" key="2">
    <source>
        <dbReference type="EMBL" id="GAA3951889.1"/>
    </source>
</evidence>
<accession>A0ABP7NQ86</accession>